<dbReference type="EMBL" id="JADBGG010000050">
    <property type="protein sequence ID" value="MBE1427219.1"/>
    <property type="molecule type" value="Genomic_DNA"/>
</dbReference>
<dbReference type="Gene3D" id="3.10.450.530">
    <property type="entry name" value="Ribonuclease toxin, BrnT, of type II toxin-antitoxin system"/>
    <property type="match status" value="1"/>
</dbReference>
<dbReference type="InterPro" id="IPR007460">
    <property type="entry name" value="BrnT_toxin"/>
</dbReference>
<evidence type="ECO:0000313" key="1">
    <source>
        <dbReference type="EMBL" id="MBE1427219.1"/>
    </source>
</evidence>
<comment type="caution">
    <text evidence="1">The sequence shown here is derived from an EMBL/GenBank/DDBJ whole genome shotgun (WGS) entry which is preliminary data.</text>
</comment>
<dbReference type="Pfam" id="PF04365">
    <property type="entry name" value="BrnT_toxin"/>
    <property type="match status" value="1"/>
</dbReference>
<dbReference type="RefSeq" id="WP_192624988.1">
    <property type="nucleotide sequence ID" value="NZ_JADBGG010000050.1"/>
</dbReference>
<reference evidence="1 2" key="1">
    <citation type="submission" date="2020-10" db="EMBL/GenBank/DDBJ databases">
        <title>Genomic Encyclopedia of Type Strains, Phase IV (KMG-IV): sequencing the most valuable type-strain genomes for metagenomic binning, comparative biology and taxonomic classification.</title>
        <authorList>
            <person name="Goeker M."/>
        </authorList>
    </citation>
    <scope>NUCLEOTIDE SEQUENCE [LARGE SCALE GENOMIC DNA]</scope>
    <source>
        <strain evidence="1 2">DSM 4194</strain>
    </source>
</reference>
<proteinExistence type="predicted"/>
<gene>
    <name evidence="1" type="ORF">H4684_003909</name>
</gene>
<organism evidence="1 2">
    <name type="scientific">Desulfomicrobium macestii</name>
    <dbReference type="NCBI Taxonomy" id="90731"/>
    <lineage>
        <taxon>Bacteria</taxon>
        <taxon>Pseudomonadati</taxon>
        <taxon>Thermodesulfobacteriota</taxon>
        <taxon>Desulfovibrionia</taxon>
        <taxon>Desulfovibrionales</taxon>
        <taxon>Desulfomicrobiaceae</taxon>
        <taxon>Desulfomicrobium</taxon>
    </lineage>
</organism>
<name>A0ABR9H921_9BACT</name>
<dbReference type="Proteomes" id="UP000639010">
    <property type="component" value="Unassembled WGS sequence"/>
</dbReference>
<accession>A0ABR9H921</accession>
<evidence type="ECO:0000313" key="2">
    <source>
        <dbReference type="Proteomes" id="UP000639010"/>
    </source>
</evidence>
<protein>
    <submittedName>
        <fullName evidence="1">Uncharacterized DUF497 family protein</fullName>
    </submittedName>
</protein>
<dbReference type="InterPro" id="IPR038573">
    <property type="entry name" value="BrnT_sf"/>
</dbReference>
<keyword evidence="2" id="KW-1185">Reference proteome</keyword>
<sequence length="89" mass="10353">MNFEFDPTKSAVNKTKHGVDFIQAQVLWDDENLLALPLRFEDERRIAYIGRMGGKHWTAIATCRGKAVRIISVRRSRDNEVKWYESEGI</sequence>